<dbReference type="Pfam" id="PF02601">
    <property type="entry name" value="Exonuc_VII_L"/>
    <property type="match status" value="1"/>
</dbReference>
<keyword evidence="4" id="KW-0269">Exonuclease</keyword>
<dbReference type="InterPro" id="IPR003753">
    <property type="entry name" value="Exonuc_VII_L"/>
</dbReference>
<feature type="domain" description="Exonuclease VII large subunit C-terminal" evidence="5">
    <location>
        <begin position="125"/>
        <end position="329"/>
    </location>
</feature>
<keyword evidence="3" id="KW-0378">Hydrolase</keyword>
<dbReference type="GO" id="GO:0008855">
    <property type="term" value="F:exodeoxyribonuclease VII activity"/>
    <property type="evidence" value="ECO:0007669"/>
    <property type="project" value="InterPro"/>
</dbReference>
<protein>
    <submittedName>
        <fullName evidence="7">Uncharacterized protein</fullName>
    </submittedName>
</protein>
<gene>
    <name evidence="7" type="ORF">METZ01_LOCUS81617</name>
</gene>
<evidence type="ECO:0000256" key="1">
    <source>
        <dbReference type="ARBA" id="ARBA00022490"/>
    </source>
</evidence>
<dbReference type="GO" id="GO:0003676">
    <property type="term" value="F:nucleic acid binding"/>
    <property type="evidence" value="ECO:0007669"/>
    <property type="project" value="InterPro"/>
</dbReference>
<dbReference type="PANTHER" id="PTHR30008">
    <property type="entry name" value="EXODEOXYRIBONUCLEASE 7 LARGE SUBUNIT"/>
    <property type="match status" value="1"/>
</dbReference>
<dbReference type="EMBL" id="UINC01006641">
    <property type="protein sequence ID" value="SVA28763.1"/>
    <property type="molecule type" value="Genomic_DNA"/>
</dbReference>
<dbReference type="AlphaFoldDB" id="A0A381UPL0"/>
<evidence type="ECO:0000256" key="3">
    <source>
        <dbReference type="ARBA" id="ARBA00022801"/>
    </source>
</evidence>
<evidence type="ECO:0000259" key="6">
    <source>
        <dbReference type="Pfam" id="PF13742"/>
    </source>
</evidence>
<keyword evidence="1" id="KW-0963">Cytoplasm</keyword>
<evidence type="ECO:0000256" key="4">
    <source>
        <dbReference type="ARBA" id="ARBA00022839"/>
    </source>
</evidence>
<proteinExistence type="inferred from homology"/>
<dbReference type="Pfam" id="PF13742">
    <property type="entry name" value="tRNA_anti_2"/>
    <property type="match status" value="1"/>
</dbReference>
<reference evidence="7" key="1">
    <citation type="submission" date="2018-05" db="EMBL/GenBank/DDBJ databases">
        <authorList>
            <person name="Lanie J.A."/>
            <person name="Ng W.-L."/>
            <person name="Kazmierczak K.M."/>
            <person name="Andrzejewski T.M."/>
            <person name="Davidsen T.M."/>
            <person name="Wayne K.J."/>
            <person name="Tettelin H."/>
            <person name="Glass J.I."/>
            <person name="Rusch D."/>
            <person name="Podicherti R."/>
            <person name="Tsui H.-C.T."/>
            <person name="Winkler M.E."/>
        </authorList>
    </citation>
    <scope>NUCLEOTIDE SEQUENCE</scope>
</reference>
<dbReference type="GO" id="GO:0009318">
    <property type="term" value="C:exodeoxyribonuclease VII complex"/>
    <property type="evidence" value="ECO:0007669"/>
    <property type="project" value="InterPro"/>
</dbReference>
<dbReference type="CDD" id="cd04489">
    <property type="entry name" value="ExoVII_LU_OBF"/>
    <property type="match status" value="1"/>
</dbReference>
<dbReference type="InterPro" id="IPR025824">
    <property type="entry name" value="OB-fold_nuc-bd_dom"/>
</dbReference>
<dbReference type="InterPro" id="IPR020579">
    <property type="entry name" value="Exonuc_VII_lsu_C"/>
</dbReference>
<evidence type="ECO:0000259" key="5">
    <source>
        <dbReference type="Pfam" id="PF02601"/>
    </source>
</evidence>
<keyword evidence="2" id="KW-0540">Nuclease</keyword>
<feature type="domain" description="OB-fold nucleic acid binding" evidence="6">
    <location>
        <begin position="8"/>
        <end position="102"/>
    </location>
</feature>
<sequence>MPELRNQYTVSELNAQIRFLLEGSFSDIWVTGEISNFHYHPSSGHMYFTMKDGRGEMQCAMFRGNNQYLKFKPTDGMEIRVLGSVSIYEQRGQVQLIVSRMEPAGLGDLFKAFEALKKTLSEEGLFDAIHKNPIPKFPRKIGVITSGSGAALQDILNVLNRRSPQLDILVRSTKVQGDGSAQDISNAIQEFNDHGLVDVIIVGRGGGSIEDLWSFNEEIVSRSIFESTIPIISAVGHETDFTIADFVADLRAPTPSIAAELATTPLKDILILLREIEKGFKRVLKRDIEQAWVLTDHLEARVSNQQPQKKIQRQVERLTQFHQRLRHGISTTQNHFSEKTEALQKQLTSLGPNQVLDRGYAIALMKNGDLIRNAVDISIGDSFSLKTGNGSFGAEKTTDHPNY</sequence>
<dbReference type="HAMAP" id="MF_00378">
    <property type="entry name" value="Exonuc_7_L"/>
    <property type="match status" value="1"/>
</dbReference>
<name>A0A381UPL0_9ZZZZ</name>
<evidence type="ECO:0000256" key="2">
    <source>
        <dbReference type="ARBA" id="ARBA00022722"/>
    </source>
</evidence>
<accession>A0A381UPL0</accession>
<organism evidence="7">
    <name type="scientific">marine metagenome</name>
    <dbReference type="NCBI Taxonomy" id="408172"/>
    <lineage>
        <taxon>unclassified sequences</taxon>
        <taxon>metagenomes</taxon>
        <taxon>ecological metagenomes</taxon>
    </lineage>
</organism>
<dbReference type="NCBIfam" id="TIGR00237">
    <property type="entry name" value="xseA"/>
    <property type="match status" value="1"/>
</dbReference>
<evidence type="ECO:0000313" key="7">
    <source>
        <dbReference type="EMBL" id="SVA28763.1"/>
    </source>
</evidence>
<dbReference type="GO" id="GO:0006308">
    <property type="term" value="P:DNA catabolic process"/>
    <property type="evidence" value="ECO:0007669"/>
    <property type="project" value="InterPro"/>
</dbReference>
<dbReference type="PANTHER" id="PTHR30008:SF0">
    <property type="entry name" value="EXODEOXYRIBONUCLEASE 7 LARGE SUBUNIT"/>
    <property type="match status" value="1"/>
</dbReference>